<dbReference type="InterPro" id="IPR000914">
    <property type="entry name" value="SBP_5_dom"/>
</dbReference>
<dbReference type="InterPro" id="IPR030678">
    <property type="entry name" value="Peptide/Ni-bd"/>
</dbReference>
<dbReference type="Gene3D" id="3.10.105.10">
    <property type="entry name" value="Dipeptide-binding Protein, Domain 3"/>
    <property type="match status" value="1"/>
</dbReference>
<feature type="chain" id="PRO_5039253995" evidence="5">
    <location>
        <begin position="23"/>
        <end position="561"/>
    </location>
</feature>
<dbReference type="PANTHER" id="PTHR30290:SF10">
    <property type="entry name" value="PERIPLASMIC OLIGOPEPTIDE-BINDING PROTEIN-RELATED"/>
    <property type="match status" value="1"/>
</dbReference>
<dbReference type="Proteomes" id="UP000184389">
    <property type="component" value="Unassembled WGS sequence"/>
</dbReference>
<keyword evidence="3" id="KW-0813">Transport</keyword>
<evidence type="ECO:0000313" key="7">
    <source>
        <dbReference type="EMBL" id="SHH86418.1"/>
    </source>
</evidence>
<dbReference type="InterPro" id="IPR039424">
    <property type="entry name" value="SBP_5"/>
</dbReference>
<dbReference type="EMBL" id="FQXR01000005">
    <property type="protein sequence ID" value="SHH86418.1"/>
    <property type="molecule type" value="Genomic_DNA"/>
</dbReference>
<evidence type="ECO:0000313" key="8">
    <source>
        <dbReference type="Proteomes" id="UP000184389"/>
    </source>
</evidence>
<dbReference type="RefSeq" id="WP_084604179.1">
    <property type="nucleotide sequence ID" value="NZ_FQXR01000005.1"/>
</dbReference>
<dbReference type="GO" id="GO:0015833">
    <property type="term" value="P:peptide transport"/>
    <property type="evidence" value="ECO:0007669"/>
    <property type="project" value="TreeGrafter"/>
</dbReference>
<dbReference type="PANTHER" id="PTHR30290">
    <property type="entry name" value="PERIPLASMIC BINDING COMPONENT OF ABC TRANSPORTER"/>
    <property type="match status" value="1"/>
</dbReference>
<keyword evidence="8" id="KW-1185">Reference proteome</keyword>
<dbReference type="OrthoDB" id="9801912at2"/>
<dbReference type="Gene3D" id="3.40.190.10">
    <property type="entry name" value="Periplasmic binding protein-like II"/>
    <property type="match status" value="1"/>
</dbReference>
<feature type="signal peptide" evidence="5">
    <location>
        <begin position="1"/>
        <end position="22"/>
    </location>
</feature>
<organism evidence="7 8">
    <name type="scientific">Sporanaerobacter acetigenes DSM 13106</name>
    <dbReference type="NCBI Taxonomy" id="1123281"/>
    <lineage>
        <taxon>Bacteria</taxon>
        <taxon>Bacillati</taxon>
        <taxon>Bacillota</taxon>
        <taxon>Tissierellia</taxon>
        <taxon>Tissierellales</taxon>
        <taxon>Sporanaerobacteraceae</taxon>
        <taxon>Sporanaerobacter</taxon>
    </lineage>
</organism>
<dbReference type="PIRSF" id="PIRSF002741">
    <property type="entry name" value="MppA"/>
    <property type="match status" value="1"/>
</dbReference>
<accession>A0A1M5WG94</accession>
<dbReference type="GO" id="GO:1904680">
    <property type="term" value="F:peptide transmembrane transporter activity"/>
    <property type="evidence" value="ECO:0007669"/>
    <property type="project" value="TreeGrafter"/>
</dbReference>
<evidence type="ECO:0000256" key="1">
    <source>
        <dbReference type="ARBA" id="ARBA00004196"/>
    </source>
</evidence>
<keyword evidence="4 5" id="KW-0732">Signal</keyword>
<protein>
    <submittedName>
        <fullName evidence="7">Oligopeptide transport system substrate-binding protein</fullName>
    </submittedName>
</protein>
<comment type="subcellular location">
    <subcellularLocation>
        <location evidence="1">Cell envelope</location>
    </subcellularLocation>
</comment>
<dbReference type="AlphaFoldDB" id="A0A1M5WG94"/>
<dbReference type="CDD" id="cd08504">
    <property type="entry name" value="PBP2_OppA"/>
    <property type="match status" value="1"/>
</dbReference>
<evidence type="ECO:0000256" key="2">
    <source>
        <dbReference type="ARBA" id="ARBA00005695"/>
    </source>
</evidence>
<dbReference type="SUPFAM" id="SSF53850">
    <property type="entry name" value="Periplasmic binding protein-like II"/>
    <property type="match status" value="1"/>
</dbReference>
<dbReference type="GO" id="GO:0043190">
    <property type="term" value="C:ATP-binding cassette (ABC) transporter complex"/>
    <property type="evidence" value="ECO:0007669"/>
    <property type="project" value="InterPro"/>
</dbReference>
<gene>
    <name evidence="7" type="ORF">SAMN02745180_01220</name>
</gene>
<dbReference type="STRING" id="1123281.SAMN02745180_01220"/>
<evidence type="ECO:0000256" key="3">
    <source>
        <dbReference type="ARBA" id="ARBA00022448"/>
    </source>
</evidence>
<evidence type="ECO:0000256" key="4">
    <source>
        <dbReference type="ARBA" id="ARBA00022729"/>
    </source>
</evidence>
<feature type="domain" description="Solute-binding protein family 5" evidence="6">
    <location>
        <begin position="88"/>
        <end position="480"/>
    </location>
</feature>
<reference evidence="7 8" key="1">
    <citation type="submission" date="2016-11" db="EMBL/GenBank/DDBJ databases">
        <authorList>
            <person name="Jaros S."/>
            <person name="Januszkiewicz K."/>
            <person name="Wedrychowicz H."/>
        </authorList>
    </citation>
    <scope>NUCLEOTIDE SEQUENCE [LARGE SCALE GENOMIC DNA]</scope>
    <source>
        <strain evidence="7 8">DSM 13106</strain>
    </source>
</reference>
<dbReference type="PROSITE" id="PS51257">
    <property type="entry name" value="PROKAR_LIPOPROTEIN"/>
    <property type="match status" value="1"/>
</dbReference>
<evidence type="ECO:0000256" key="5">
    <source>
        <dbReference type="SAM" id="SignalP"/>
    </source>
</evidence>
<dbReference type="GO" id="GO:0042597">
    <property type="term" value="C:periplasmic space"/>
    <property type="evidence" value="ECO:0007669"/>
    <property type="project" value="UniProtKB-ARBA"/>
</dbReference>
<comment type="similarity">
    <text evidence="2">Belongs to the bacterial solute-binding protein 5 family.</text>
</comment>
<evidence type="ECO:0000259" key="6">
    <source>
        <dbReference type="Pfam" id="PF00496"/>
    </source>
</evidence>
<name>A0A1M5WG94_9FIRM</name>
<dbReference type="GO" id="GO:0030313">
    <property type="term" value="C:cell envelope"/>
    <property type="evidence" value="ECO:0007669"/>
    <property type="project" value="UniProtKB-SubCell"/>
</dbReference>
<proteinExistence type="inferred from homology"/>
<dbReference type="Pfam" id="PF00496">
    <property type="entry name" value="SBP_bac_5"/>
    <property type="match status" value="1"/>
</dbReference>
<dbReference type="FunFam" id="3.90.76.10:FF:000001">
    <property type="entry name" value="Oligopeptide ABC transporter substrate-binding protein"/>
    <property type="match status" value="1"/>
</dbReference>
<dbReference type="Gene3D" id="3.90.76.10">
    <property type="entry name" value="Dipeptide-binding Protein, Domain 1"/>
    <property type="match status" value="1"/>
</dbReference>
<sequence>MKKILKKIIPLLLVLSFMLAGCTTGTTKSSTEESTSNEQVAEQGNKKVFRYAEEAEPTILDPHKSFNPISLDITYAVYEGLTRVYDGEVLPGMAESWDVSEDGLTYTFHLRDAKWSDGEPVTAEDFTYSFERLFNPDTLSDYGNFAVYFEGGEDYWEGKTTDFSTVGVKALDDKTLECKLVVPKKYFLNLMGFGAFHPVRQDYIEKYGESYGSDPEKAVYNGPFILKEWKHEESLLEVKNDDYWDKDNIHLDEVQISIVNNPATRVNMYETDELDFTQLTKTDIPSYEKGSKVNIQPNSSIYWLQYQVNHKDPKKAAFLGNKNFRKALGWAIDRRAIADSVLADGSLPATRLVPATIQGLNKKHAEEYSIGEEYFPTTANIEKANEYLDLALQEIGKKKEEMPTFEILVDDSESARLITEAIQDMFDKNLGVKMEIKAVTSSQKWDEMGNNNFDIMYAGFGPDFNDPVNYLDTWTLDGGYNVMGWENKEYEELVRFINTTNDNQARADAIDKAEKIFLDEVVFNPIFFGTAVYTQKDTVKGLLRDSTGMDINYIYVDIVNE</sequence>